<gene>
    <name evidence="4" type="ORF">OBBRIDRAFT_796934</name>
</gene>
<keyword evidence="5" id="KW-1185">Reference proteome</keyword>
<dbReference type="PANTHER" id="PTHR24113">
    <property type="entry name" value="RAN GTPASE-ACTIVATING PROTEIN 1"/>
    <property type="match status" value="1"/>
</dbReference>
<dbReference type="PANTHER" id="PTHR24113:SF12">
    <property type="entry name" value="RAN GTPASE-ACTIVATING PROTEIN 1"/>
    <property type="match status" value="1"/>
</dbReference>
<dbReference type="GO" id="GO:0006913">
    <property type="term" value="P:nucleocytoplasmic transport"/>
    <property type="evidence" value="ECO:0007669"/>
    <property type="project" value="TreeGrafter"/>
</dbReference>
<evidence type="ECO:0000256" key="2">
    <source>
        <dbReference type="ARBA" id="ARBA00022614"/>
    </source>
</evidence>
<keyword evidence="2" id="KW-0433">Leucine-rich repeat</keyword>
<dbReference type="Gene3D" id="3.80.10.10">
    <property type="entry name" value="Ribonuclease Inhibitor"/>
    <property type="match status" value="1"/>
</dbReference>
<dbReference type="EMBL" id="KV722515">
    <property type="protein sequence ID" value="OCH86714.1"/>
    <property type="molecule type" value="Genomic_DNA"/>
</dbReference>
<dbReference type="InterPro" id="IPR032675">
    <property type="entry name" value="LRR_dom_sf"/>
</dbReference>
<evidence type="ECO:0000313" key="4">
    <source>
        <dbReference type="EMBL" id="OCH86714.1"/>
    </source>
</evidence>
<evidence type="ECO:0000256" key="3">
    <source>
        <dbReference type="ARBA" id="ARBA00022737"/>
    </source>
</evidence>
<dbReference type="OrthoDB" id="120976at2759"/>
<reference evidence="4 5" key="1">
    <citation type="submission" date="2016-07" db="EMBL/GenBank/DDBJ databases">
        <title>Draft genome of the white-rot fungus Obba rivulosa 3A-2.</title>
        <authorList>
            <consortium name="DOE Joint Genome Institute"/>
            <person name="Miettinen O."/>
            <person name="Riley R."/>
            <person name="Acob R."/>
            <person name="Barry K."/>
            <person name="Cullen D."/>
            <person name="De Vries R."/>
            <person name="Hainaut M."/>
            <person name="Hatakka A."/>
            <person name="Henrissat B."/>
            <person name="Hilden K."/>
            <person name="Kuo R."/>
            <person name="Labutti K."/>
            <person name="Lipzen A."/>
            <person name="Makela M.R."/>
            <person name="Sandor L."/>
            <person name="Spatafora J.W."/>
            <person name="Grigoriev I.V."/>
            <person name="Hibbett D.S."/>
        </authorList>
    </citation>
    <scope>NUCLEOTIDE SEQUENCE [LARGE SCALE GENOMIC DNA]</scope>
    <source>
        <strain evidence="4 5">3A-2</strain>
    </source>
</reference>
<keyword evidence="3" id="KW-0677">Repeat</keyword>
<dbReference type="GO" id="GO:0005634">
    <property type="term" value="C:nucleus"/>
    <property type="evidence" value="ECO:0007669"/>
    <property type="project" value="TreeGrafter"/>
</dbReference>
<evidence type="ECO:0000256" key="1">
    <source>
        <dbReference type="ARBA" id="ARBA00022468"/>
    </source>
</evidence>
<dbReference type="Proteomes" id="UP000250043">
    <property type="component" value="Unassembled WGS sequence"/>
</dbReference>
<sequence>MNPLAFSLSTINQPTMTKRAPAIRQYSLSMRAQIEQLDAGLTAVAGARAVISEITSRRRVTKLILGHNSLGDEGCEVLFRFLCSEEGRRYKISEISLNTNGIGDRGLLAISRYLRFNTSLKELFLQNNALAGSPPVIKDFTDALNTSNLELLSLASNIDLSDTFVTHFFPNLDSPHLQEVHLNMLGITQSSVPTIIEYISSPRCLMHTLKINGNRLGLRGVSSIIRAVHRRNFTLLKLEMYANSLSDNAIQQDSERELKKVLMRNEHLKKATEREALALLRYSRAVLLRPRSWTLTPSSAVVPCSDLCACARAHNDPLSPTSSLFSSIGTTHRLLDSQPSKPPFPFMRLPTELQLHILSFLAPILSSAQRIRIYTYASTPTTLPSLLPCLTSRSCIPDPTSPQFGEFNLGGGMTMRKRSGCGSSASSGCADGKCMGAGNSVKCRREEERAKWLAAVRCNAFELDEDGTWSGEHEGGDAPKSAD</sequence>
<dbReference type="AlphaFoldDB" id="A0A8E2ARN3"/>
<dbReference type="InterPro" id="IPR027038">
    <property type="entry name" value="RanGap"/>
</dbReference>
<name>A0A8E2ARN3_9APHY</name>
<keyword evidence="1" id="KW-0343">GTPase activation</keyword>
<dbReference type="SUPFAM" id="SSF52047">
    <property type="entry name" value="RNI-like"/>
    <property type="match status" value="1"/>
</dbReference>
<protein>
    <submittedName>
        <fullName evidence="4">RNI-like protein</fullName>
    </submittedName>
</protein>
<dbReference type="GO" id="GO:0005829">
    <property type="term" value="C:cytosol"/>
    <property type="evidence" value="ECO:0007669"/>
    <property type="project" value="TreeGrafter"/>
</dbReference>
<dbReference type="SMART" id="SM00368">
    <property type="entry name" value="LRR_RI"/>
    <property type="match status" value="4"/>
</dbReference>
<proteinExistence type="predicted"/>
<dbReference type="GO" id="GO:0048471">
    <property type="term" value="C:perinuclear region of cytoplasm"/>
    <property type="evidence" value="ECO:0007669"/>
    <property type="project" value="TreeGrafter"/>
</dbReference>
<organism evidence="4 5">
    <name type="scientific">Obba rivulosa</name>
    <dbReference type="NCBI Taxonomy" id="1052685"/>
    <lineage>
        <taxon>Eukaryota</taxon>
        <taxon>Fungi</taxon>
        <taxon>Dikarya</taxon>
        <taxon>Basidiomycota</taxon>
        <taxon>Agaricomycotina</taxon>
        <taxon>Agaricomycetes</taxon>
        <taxon>Polyporales</taxon>
        <taxon>Gelatoporiaceae</taxon>
        <taxon>Obba</taxon>
    </lineage>
</organism>
<evidence type="ECO:0000313" key="5">
    <source>
        <dbReference type="Proteomes" id="UP000250043"/>
    </source>
</evidence>
<accession>A0A8E2ARN3</accession>
<dbReference type="GO" id="GO:0005096">
    <property type="term" value="F:GTPase activator activity"/>
    <property type="evidence" value="ECO:0007669"/>
    <property type="project" value="UniProtKB-KW"/>
</dbReference>
<dbReference type="GO" id="GO:0031267">
    <property type="term" value="F:small GTPase binding"/>
    <property type="evidence" value="ECO:0007669"/>
    <property type="project" value="TreeGrafter"/>
</dbReference>